<evidence type="ECO:0000313" key="3">
    <source>
        <dbReference type="Proteomes" id="UP000674179"/>
    </source>
</evidence>
<evidence type="ECO:0000313" key="2">
    <source>
        <dbReference type="EMBL" id="KAG5468857.1"/>
    </source>
</evidence>
<dbReference type="RefSeq" id="XP_067689564.1">
    <property type="nucleotide sequence ID" value="XM_067833461.1"/>
</dbReference>
<proteinExistence type="predicted"/>
<sequence length="70" mass="7462">MQKGWWCSGCVKALKSALGADSYVRCRRTVPVLTLWGVGHARGVKAIAGTSDEACPPPPRHSRGERLTGA</sequence>
<dbReference type="GeneID" id="94168971"/>
<name>A0A836GJI9_LEIEN</name>
<gene>
    <name evidence="2" type="ORF">CUR178_01693</name>
</gene>
<accession>A0A836GJI9</accession>
<keyword evidence="3" id="KW-1185">Reference proteome</keyword>
<dbReference type="Proteomes" id="UP000674179">
    <property type="component" value="Chromosome 34"/>
</dbReference>
<protein>
    <submittedName>
        <fullName evidence="2">Uncharacterized protein</fullName>
    </submittedName>
</protein>
<feature type="region of interest" description="Disordered" evidence="1">
    <location>
        <begin position="49"/>
        <end position="70"/>
    </location>
</feature>
<reference evidence="2 3" key="1">
    <citation type="submission" date="2021-02" db="EMBL/GenBank/DDBJ databases">
        <title>Leishmania (Mundinia) enrietti genome sequencing and assembly.</title>
        <authorList>
            <person name="Almutairi H."/>
            <person name="Gatherer D."/>
        </authorList>
    </citation>
    <scope>NUCLEOTIDE SEQUENCE [LARGE SCALE GENOMIC DNA]</scope>
    <source>
        <strain evidence="2">CUR178</strain>
    </source>
</reference>
<organism evidence="2 3">
    <name type="scientific">Leishmania enriettii</name>
    <dbReference type="NCBI Taxonomy" id="5663"/>
    <lineage>
        <taxon>Eukaryota</taxon>
        <taxon>Discoba</taxon>
        <taxon>Euglenozoa</taxon>
        <taxon>Kinetoplastea</taxon>
        <taxon>Metakinetoplastina</taxon>
        <taxon>Trypanosomatida</taxon>
        <taxon>Trypanosomatidae</taxon>
        <taxon>Leishmaniinae</taxon>
        <taxon>Leishmania</taxon>
    </lineage>
</organism>
<dbReference type="KEGG" id="lenr:94168971"/>
<comment type="caution">
    <text evidence="2">The sequence shown here is derived from an EMBL/GenBank/DDBJ whole genome shotgun (WGS) entry which is preliminary data.</text>
</comment>
<dbReference type="EMBL" id="JAFHKP010000034">
    <property type="protein sequence ID" value="KAG5468857.1"/>
    <property type="molecule type" value="Genomic_DNA"/>
</dbReference>
<dbReference type="AlphaFoldDB" id="A0A836GJI9"/>
<evidence type="ECO:0000256" key="1">
    <source>
        <dbReference type="SAM" id="MobiDB-lite"/>
    </source>
</evidence>